<organism evidence="1">
    <name type="scientific">Vigna angularis var. angularis</name>
    <dbReference type="NCBI Taxonomy" id="157739"/>
    <lineage>
        <taxon>Eukaryota</taxon>
        <taxon>Viridiplantae</taxon>
        <taxon>Streptophyta</taxon>
        <taxon>Embryophyta</taxon>
        <taxon>Tracheophyta</taxon>
        <taxon>Spermatophyta</taxon>
        <taxon>Magnoliopsida</taxon>
        <taxon>eudicotyledons</taxon>
        <taxon>Gunneridae</taxon>
        <taxon>Pentapetalae</taxon>
        <taxon>rosids</taxon>
        <taxon>fabids</taxon>
        <taxon>Fabales</taxon>
        <taxon>Fabaceae</taxon>
        <taxon>Papilionoideae</taxon>
        <taxon>50 kb inversion clade</taxon>
        <taxon>NPAAA clade</taxon>
        <taxon>indigoferoid/millettioid clade</taxon>
        <taxon>Phaseoleae</taxon>
        <taxon>Vigna</taxon>
    </lineage>
</organism>
<protein>
    <submittedName>
        <fullName evidence="1">Uncharacterized protein</fullName>
    </submittedName>
</protein>
<accession>A0A0S3TDH1</accession>
<sequence length="93" mass="9663">SLHGQHVGEELEQGAGAAATKVVILGHSTPNCTVQHQLQAAAPSEKSAVHVQLGASKERGRRAGTCCNSHPIGSFLICILAATHTGKRSTEAW</sequence>
<name>A0A0S3TDH1_PHAAN</name>
<gene>
    <name evidence="1" type="primary">Vigan.UMG026200</name>
    <name evidence="1" type="ORF">VIGAN_UM026200</name>
</gene>
<evidence type="ECO:0000313" key="1">
    <source>
        <dbReference type="EMBL" id="BAU03163.1"/>
    </source>
</evidence>
<feature type="non-terminal residue" evidence="1">
    <location>
        <position position="1"/>
    </location>
</feature>
<proteinExistence type="predicted"/>
<dbReference type="EMBL" id="AP015105">
    <property type="protein sequence ID" value="BAU03163.1"/>
    <property type="molecule type" value="Genomic_DNA"/>
</dbReference>
<reference evidence="1" key="1">
    <citation type="journal article" date="2015" name="Sci. Rep.">
        <title>The power of single molecule real-time sequencing technology in the de novo assembly of a eukaryotic genome.</title>
        <authorList>
            <person name="Sakai H."/>
            <person name="Naito K."/>
            <person name="Ogiso-Tanaka E."/>
            <person name="Takahashi Y."/>
            <person name="Iseki K."/>
            <person name="Muto C."/>
            <person name="Satou K."/>
            <person name="Teruya K."/>
            <person name="Shiroma A."/>
            <person name="Shimoji M."/>
            <person name="Hirano T."/>
            <person name="Itoh T."/>
            <person name="Kaga A."/>
            <person name="Tomooka N."/>
        </authorList>
    </citation>
    <scope>NUCLEOTIDE SEQUENCE</scope>
</reference>
<dbReference type="AlphaFoldDB" id="A0A0S3TDH1"/>